<dbReference type="PIRSF" id="PIRSF033913">
    <property type="entry name" value="S-S_format_DsbB"/>
    <property type="match status" value="1"/>
</dbReference>
<dbReference type="InterPro" id="IPR024199">
    <property type="entry name" value="Uncharacterised_DsbB"/>
</dbReference>
<evidence type="ECO:0000313" key="7">
    <source>
        <dbReference type="EMBL" id="MBK5927168.1"/>
    </source>
</evidence>
<dbReference type="PANTHER" id="PTHR36570:SF3">
    <property type="entry name" value="DISULFIDE BOND FORMATION PROTEIN B"/>
    <property type="match status" value="1"/>
</dbReference>
<keyword evidence="5 6" id="KW-0472">Membrane</keyword>
<keyword evidence="8" id="KW-1185">Reference proteome</keyword>
<dbReference type="Proteomes" id="UP000706333">
    <property type="component" value="Unassembled WGS sequence"/>
</dbReference>
<dbReference type="GO" id="GO:0006457">
    <property type="term" value="P:protein folding"/>
    <property type="evidence" value="ECO:0007669"/>
    <property type="project" value="InterPro"/>
</dbReference>
<reference evidence="7" key="2">
    <citation type="journal article" date="2020" name="Microorganisms">
        <title>Osmotic Adaptation and Compatible Solute Biosynthesis of Phototrophic Bacteria as Revealed from Genome Analyses.</title>
        <authorList>
            <person name="Imhoff J.F."/>
            <person name="Rahn T."/>
            <person name="Kunzel S."/>
            <person name="Keller A."/>
            <person name="Neulinger S.C."/>
        </authorList>
    </citation>
    <scope>NUCLEOTIDE SEQUENCE</scope>
    <source>
        <strain evidence="7">LMG 28126</strain>
    </source>
</reference>
<evidence type="ECO:0000256" key="3">
    <source>
        <dbReference type="ARBA" id="ARBA00022692"/>
    </source>
</evidence>
<dbReference type="Pfam" id="PF02600">
    <property type="entry name" value="DsbB"/>
    <property type="match status" value="1"/>
</dbReference>
<dbReference type="InterPro" id="IPR050183">
    <property type="entry name" value="DsbB"/>
</dbReference>
<organism evidence="7 8">
    <name type="scientific">Rhodobaculum claviforme</name>
    <dbReference type="NCBI Taxonomy" id="1549854"/>
    <lineage>
        <taxon>Bacteria</taxon>
        <taxon>Pseudomonadati</taxon>
        <taxon>Pseudomonadota</taxon>
        <taxon>Alphaproteobacteria</taxon>
        <taxon>Rhodobacterales</taxon>
        <taxon>Paracoccaceae</taxon>
        <taxon>Rhodobaculum</taxon>
    </lineage>
</organism>
<evidence type="ECO:0000256" key="2">
    <source>
        <dbReference type="ARBA" id="ARBA00022475"/>
    </source>
</evidence>
<evidence type="ECO:0000313" key="8">
    <source>
        <dbReference type="Proteomes" id="UP000706333"/>
    </source>
</evidence>
<reference evidence="7" key="1">
    <citation type="submission" date="2017-05" db="EMBL/GenBank/DDBJ databases">
        <authorList>
            <person name="Imhoff J.F."/>
            <person name="Rahn T."/>
            <person name="Kuenzel S."/>
            <person name="Neulinger S.C."/>
        </authorList>
    </citation>
    <scope>NUCLEOTIDE SEQUENCE</scope>
    <source>
        <strain evidence="7">LMG 28126</strain>
    </source>
</reference>
<keyword evidence="2" id="KW-1003">Cell membrane</keyword>
<dbReference type="PANTHER" id="PTHR36570">
    <property type="entry name" value="DISULFIDE BOND FORMATION PROTEIN B"/>
    <property type="match status" value="1"/>
</dbReference>
<keyword evidence="3 6" id="KW-0812">Transmembrane</keyword>
<feature type="transmembrane region" description="Helical" evidence="6">
    <location>
        <begin position="124"/>
        <end position="151"/>
    </location>
</feature>
<name>A0A934TLD5_9RHOB</name>
<evidence type="ECO:0000256" key="6">
    <source>
        <dbReference type="SAM" id="Phobius"/>
    </source>
</evidence>
<sequence length="154" mass="15552">MTGRALILAAAGGSAALLIAALGSQYIGGLAPCELCIWQRWPHLAAVVAGALALSWAGPVPAALGATSALVASGLGIHHTGVERGWWAGPDACGSPGDISALTPEELLSQILAAPVVRCDEVAWAFLGLSMASWNAILSLGLAGLWVAAILRPR</sequence>
<dbReference type="SUPFAM" id="SSF158442">
    <property type="entry name" value="DsbB-like"/>
    <property type="match status" value="1"/>
</dbReference>
<gene>
    <name evidence="7" type="ORF">CCR87_07415</name>
</gene>
<dbReference type="GO" id="GO:0015035">
    <property type="term" value="F:protein-disulfide reductase activity"/>
    <property type="evidence" value="ECO:0007669"/>
    <property type="project" value="InterPro"/>
</dbReference>
<evidence type="ECO:0000256" key="5">
    <source>
        <dbReference type="ARBA" id="ARBA00023136"/>
    </source>
</evidence>
<dbReference type="EMBL" id="NHSD01000214">
    <property type="protein sequence ID" value="MBK5927168.1"/>
    <property type="molecule type" value="Genomic_DNA"/>
</dbReference>
<dbReference type="GO" id="GO:0005886">
    <property type="term" value="C:plasma membrane"/>
    <property type="evidence" value="ECO:0007669"/>
    <property type="project" value="UniProtKB-SubCell"/>
</dbReference>
<dbReference type="AlphaFoldDB" id="A0A934TLD5"/>
<evidence type="ECO:0000256" key="1">
    <source>
        <dbReference type="ARBA" id="ARBA00004651"/>
    </source>
</evidence>
<comment type="subcellular location">
    <subcellularLocation>
        <location evidence="1">Cell membrane</location>
        <topology evidence="1">Multi-pass membrane protein</topology>
    </subcellularLocation>
</comment>
<accession>A0A934TLD5</accession>
<protein>
    <submittedName>
        <fullName evidence="7">Disulfide bond formation protein B</fullName>
    </submittedName>
</protein>
<dbReference type="InterPro" id="IPR023380">
    <property type="entry name" value="DsbB-like_sf"/>
</dbReference>
<dbReference type="Gene3D" id="1.20.1550.10">
    <property type="entry name" value="DsbB-like"/>
    <property type="match status" value="1"/>
</dbReference>
<proteinExistence type="predicted"/>
<dbReference type="InterPro" id="IPR003752">
    <property type="entry name" value="DiS_bond_form_DsbB/BdbC"/>
</dbReference>
<comment type="caution">
    <text evidence="7">The sequence shown here is derived from an EMBL/GenBank/DDBJ whole genome shotgun (WGS) entry which is preliminary data.</text>
</comment>
<dbReference type="RefSeq" id="WP_201156933.1">
    <property type="nucleotide sequence ID" value="NZ_NHSD01000214.1"/>
</dbReference>
<keyword evidence="4 6" id="KW-1133">Transmembrane helix</keyword>
<evidence type="ECO:0000256" key="4">
    <source>
        <dbReference type="ARBA" id="ARBA00022989"/>
    </source>
</evidence>